<proteinExistence type="predicted"/>
<accession>A0A2X3BFC3</accession>
<evidence type="ECO:0000256" key="1">
    <source>
        <dbReference type="SAM" id="Coils"/>
    </source>
</evidence>
<sequence length="183" mass="20092">MTKELSIQELDKLQAQAKEQNTKLIALEMMSEGAPKDAVTALQVFAKKVGHIGQKVYEIGKILFLKIWEFIKAHEGMAIGIAIAAAVSALSAAFTSTIPFIGVLLAPIVSALVACPSIPAATIIGNALDNDRNMNTPTDAMKEAIIIAKDFFKLLVEMFNVVKDYITKKTKKEQTWQRKQMNK</sequence>
<keyword evidence="2" id="KW-1133">Transmembrane helix</keyword>
<dbReference type="AlphaFoldDB" id="A0A2X3BFC3"/>
<protein>
    <submittedName>
        <fullName evidence="3">Uncharacterized protein</fullName>
    </submittedName>
</protein>
<keyword evidence="2" id="KW-0812">Transmembrane</keyword>
<dbReference type="Proteomes" id="UP000250166">
    <property type="component" value="Unassembled WGS sequence"/>
</dbReference>
<keyword evidence="1" id="KW-0175">Coiled coil</keyword>
<evidence type="ECO:0000313" key="3">
    <source>
        <dbReference type="EMBL" id="SQB99521.1"/>
    </source>
</evidence>
<feature type="transmembrane region" description="Helical" evidence="2">
    <location>
        <begin position="76"/>
        <end position="94"/>
    </location>
</feature>
<reference evidence="3 4" key="1">
    <citation type="submission" date="2018-06" db="EMBL/GenBank/DDBJ databases">
        <authorList>
            <consortium name="Pathogen Informatics"/>
            <person name="Doyle S."/>
        </authorList>
    </citation>
    <scope>NUCLEOTIDE SEQUENCE [LARGE SCALE GENOMIC DNA]</scope>
    <source>
        <strain evidence="3 4">NCTC13102</strain>
    </source>
</reference>
<organism evidence="3 4">
    <name type="scientific">Helicobacter fennelliae</name>
    <dbReference type="NCBI Taxonomy" id="215"/>
    <lineage>
        <taxon>Bacteria</taxon>
        <taxon>Pseudomonadati</taxon>
        <taxon>Campylobacterota</taxon>
        <taxon>Epsilonproteobacteria</taxon>
        <taxon>Campylobacterales</taxon>
        <taxon>Helicobacteraceae</taxon>
        <taxon>Helicobacter</taxon>
    </lineage>
</organism>
<name>A0A2X3BFC3_9HELI</name>
<feature type="transmembrane region" description="Helical" evidence="2">
    <location>
        <begin position="100"/>
        <end position="124"/>
    </location>
</feature>
<dbReference type="EMBL" id="UAWL01000006">
    <property type="protein sequence ID" value="SQB99521.1"/>
    <property type="molecule type" value="Genomic_DNA"/>
</dbReference>
<evidence type="ECO:0000256" key="2">
    <source>
        <dbReference type="SAM" id="Phobius"/>
    </source>
</evidence>
<keyword evidence="2" id="KW-0472">Membrane</keyword>
<evidence type="ECO:0000313" key="4">
    <source>
        <dbReference type="Proteomes" id="UP000250166"/>
    </source>
</evidence>
<dbReference type="RefSeq" id="WP_112058977.1">
    <property type="nucleotide sequence ID" value="NZ_UAWL01000006.1"/>
</dbReference>
<gene>
    <name evidence="3" type="ORF">NCTC13102_01846</name>
</gene>
<feature type="coiled-coil region" evidence="1">
    <location>
        <begin position="3"/>
        <end position="30"/>
    </location>
</feature>